<evidence type="ECO:0000313" key="2">
    <source>
        <dbReference type="EMBL" id="CED84216.1"/>
    </source>
</evidence>
<sequence length="401" mass="44141">MSGRPSNTASLPVEPHPLWLSSELARTSPPMFAYPFMGCLLRSPLPAPPPPSSRRSSSHRESLSPTLRIAGSSPKDRVVPGSSQMSALVQREYCQSVNPGQSPERYTVYERSRTSVPGLVDFTNTAPRMVSGLPKDPSRIPTNLDPHQPYPSPPKSRSDRSSAHTSSHSPQSSTTTVSRSSPVFVMSPGDIPLPLPSPSRRQPVSVLIHSRSLENHLSPNFKRRRTTSQTSPPHSSSSSMSSTRANRPLAPDRTSRKPNKHRAFPPLRPRSPLIAKPGLFLAEFPVPSPYKASIPDKDIYPFPPAVLPQEHKVTTERVVDHRHEYSLPQINQTRQRTLSSSKGHANISVGSLDLTKGNRPEHQSPQDVCLPSFELLLNGIQEMRMREQSGESTGMTIMDAV</sequence>
<reference evidence="2" key="1">
    <citation type="submission" date="2014-08" db="EMBL/GenBank/DDBJ databases">
        <authorList>
            <person name="Sharma Rahul"/>
            <person name="Thines Marco"/>
        </authorList>
    </citation>
    <scope>NUCLEOTIDE SEQUENCE</scope>
</reference>
<feature type="region of interest" description="Disordered" evidence="1">
    <location>
        <begin position="118"/>
        <end position="203"/>
    </location>
</feature>
<organism evidence="2">
    <name type="scientific">Phaffia rhodozyma</name>
    <name type="common">Yeast</name>
    <name type="synonym">Xanthophyllomyces dendrorhous</name>
    <dbReference type="NCBI Taxonomy" id="264483"/>
    <lineage>
        <taxon>Eukaryota</taxon>
        <taxon>Fungi</taxon>
        <taxon>Dikarya</taxon>
        <taxon>Basidiomycota</taxon>
        <taxon>Agaricomycotina</taxon>
        <taxon>Tremellomycetes</taxon>
        <taxon>Cystofilobasidiales</taxon>
        <taxon>Mrakiaceae</taxon>
        <taxon>Phaffia</taxon>
    </lineage>
</organism>
<proteinExistence type="predicted"/>
<feature type="compositionally biased region" description="Low complexity" evidence="1">
    <location>
        <begin position="227"/>
        <end position="244"/>
    </location>
</feature>
<evidence type="ECO:0000256" key="1">
    <source>
        <dbReference type="SAM" id="MobiDB-lite"/>
    </source>
</evidence>
<feature type="compositionally biased region" description="Low complexity" evidence="1">
    <location>
        <begin position="163"/>
        <end position="183"/>
    </location>
</feature>
<feature type="region of interest" description="Disordered" evidence="1">
    <location>
        <begin position="215"/>
        <end position="270"/>
    </location>
</feature>
<protein>
    <submittedName>
        <fullName evidence="2">Uncharacterized protein</fullName>
    </submittedName>
</protein>
<dbReference type="EMBL" id="LN483157">
    <property type="protein sequence ID" value="CED84216.1"/>
    <property type="molecule type" value="Genomic_DNA"/>
</dbReference>
<accession>A0A0F7SRY7</accession>
<dbReference type="AlphaFoldDB" id="A0A0F7SRY7"/>
<feature type="region of interest" description="Disordered" evidence="1">
    <location>
        <begin position="43"/>
        <end position="84"/>
    </location>
</feature>
<name>A0A0F7SRY7_PHARH</name>